<dbReference type="PANTHER" id="PTHR35270:SF2">
    <property type="entry name" value="FUSELESS, ISOFORM A"/>
    <property type="match status" value="1"/>
</dbReference>
<keyword evidence="2" id="KW-0812">Transmembrane</keyword>
<dbReference type="AlphaFoldDB" id="A0A8J2PTY8"/>
<keyword evidence="2" id="KW-1133">Transmembrane helix</keyword>
<sequence>MEISNRSSGKPSKASLTSVSPCRKIPDRSVPKFILKQTQLCYRMSDVLVSLVIVFPLVIGFWRGVWNLMEYYSKLYGVDPWLCIGVGYSIPFFLYWLQEPLRKHIRPRKMNFVLFYITSRYLLLLHSFGSVNQWRGLWELLDQQLGTGLYSALGSLVLGVAFSMMLKTFCNVLAPPLYIAVDEAYAIHDCPLRFHTPPKLKCSYLLDCLVSVILAASLVVLSWRGLWELADLYLYPDEQIISAVTSLAFGYALVLLLLTCQPYINKTIERLEGWLRLIFADLVTFVGFVGCVFAWRGLWMLYDEYLGTLSGNWVTCIIGGLGSMILGCISTVVVRGVAVDGEVSDNGSSGWPIPYITLLRDSIYDVPFPEPWLFRYLCTPQKMNCHPLKTKTAKEATQKEMQGAQLNAKANLVSVETGETETAKMLQQDVTTIPLRNIDSSTDDEEEQDHQVRISITNPTRDVDIVRGNASSESLPSESYELKSLRKVNNAEQENANVHDRLNLESTSAMLERHHSSTSTASSSPSTSLRHKTQDVSTE</sequence>
<feature type="transmembrane region" description="Helical" evidence="2">
    <location>
        <begin position="148"/>
        <end position="166"/>
    </location>
</feature>
<feature type="compositionally biased region" description="Low complexity" evidence="1">
    <location>
        <begin position="517"/>
        <end position="528"/>
    </location>
</feature>
<feature type="transmembrane region" description="Helical" evidence="2">
    <location>
        <begin position="47"/>
        <end position="66"/>
    </location>
</feature>
<feature type="transmembrane region" description="Helical" evidence="2">
    <location>
        <begin position="278"/>
        <end position="299"/>
    </location>
</feature>
<gene>
    <name evidence="3" type="ORF">AFUS01_LOCUS46229</name>
</gene>
<keyword evidence="2" id="KW-0472">Membrane</keyword>
<feature type="transmembrane region" description="Helical" evidence="2">
    <location>
        <begin position="204"/>
        <end position="227"/>
    </location>
</feature>
<dbReference type="EMBL" id="CAJVCH010571268">
    <property type="protein sequence ID" value="CAG7837060.1"/>
    <property type="molecule type" value="Genomic_DNA"/>
</dbReference>
<dbReference type="InterPro" id="IPR032751">
    <property type="entry name" value="Fuseless"/>
</dbReference>
<dbReference type="Pfam" id="PF15993">
    <property type="entry name" value="Fuseless"/>
    <property type="match status" value="1"/>
</dbReference>
<name>A0A8J2PTY8_9HEXA</name>
<feature type="region of interest" description="Disordered" evidence="1">
    <location>
        <begin position="439"/>
        <end position="539"/>
    </location>
</feature>
<evidence type="ECO:0000313" key="3">
    <source>
        <dbReference type="EMBL" id="CAG7837060.1"/>
    </source>
</evidence>
<feature type="region of interest" description="Disordered" evidence="1">
    <location>
        <begin position="1"/>
        <end position="20"/>
    </location>
</feature>
<protein>
    <submittedName>
        <fullName evidence="3">Uncharacterized protein</fullName>
    </submittedName>
</protein>
<keyword evidence="4" id="KW-1185">Reference proteome</keyword>
<evidence type="ECO:0000256" key="1">
    <source>
        <dbReference type="SAM" id="MobiDB-lite"/>
    </source>
</evidence>
<feature type="transmembrane region" description="Helical" evidence="2">
    <location>
        <begin position="239"/>
        <end position="258"/>
    </location>
</feature>
<proteinExistence type="predicted"/>
<feature type="transmembrane region" description="Helical" evidence="2">
    <location>
        <begin position="311"/>
        <end position="334"/>
    </location>
</feature>
<dbReference type="Proteomes" id="UP000708208">
    <property type="component" value="Unassembled WGS sequence"/>
</dbReference>
<dbReference type="PANTHER" id="PTHR35270">
    <property type="entry name" value="FUSELESS, ISOFORM A"/>
    <property type="match status" value="1"/>
</dbReference>
<comment type="caution">
    <text evidence="3">The sequence shown here is derived from an EMBL/GenBank/DDBJ whole genome shotgun (WGS) entry which is preliminary data.</text>
</comment>
<accession>A0A8J2PTY8</accession>
<dbReference type="OrthoDB" id="45313at2759"/>
<evidence type="ECO:0000256" key="2">
    <source>
        <dbReference type="SAM" id="Phobius"/>
    </source>
</evidence>
<organism evidence="3 4">
    <name type="scientific">Allacma fusca</name>
    <dbReference type="NCBI Taxonomy" id="39272"/>
    <lineage>
        <taxon>Eukaryota</taxon>
        <taxon>Metazoa</taxon>
        <taxon>Ecdysozoa</taxon>
        <taxon>Arthropoda</taxon>
        <taxon>Hexapoda</taxon>
        <taxon>Collembola</taxon>
        <taxon>Symphypleona</taxon>
        <taxon>Sminthuridae</taxon>
        <taxon>Allacma</taxon>
    </lineage>
</organism>
<reference evidence="3" key="1">
    <citation type="submission" date="2021-06" db="EMBL/GenBank/DDBJ databases">
        <authorList>
            <person name="Hodson N. C."/>
            <person name="Mongue J. A."/>
            <person name="Jaron S. K."/>
        </authorList>
    </citation>
    <scope>NUCLEOTIDE SEQUENCE</scope>
</reference>
<feature type="transmembrane region" description="Helical" evidence="2">
    <location>
        <begin position="109"/>
        <end position="128"/>
    </location>
</feature>
<evidence type="ECO:0000313" key="4">
    <source>
        <dbReference type="Proteomes" id="UP000708208"/>
    </source>
</evidence>
<feature type="transmembrane region" description="Helical" evidence="2">
    <location>
        <begin position="78"/>
        <end position="97"/>
    </location>
</feature>